<sequence>MMPKNGFDLKSNVLMVVLILIRKKINALKSERFSDARSLPDDELDFLQQVLDVVTNLGSQWIIRKYGSHSCQREYLKPVAKEIHDCAKKKAGSAYFPLLITSLCLRARVKTQANLKGRYVQRSITNYDLERLVEKVHELNQDTKEEESDKESYSPKPVEGFENPDPRVELEEEPVRLSVEPEPTTPMLTSASASNAIFETWTEDTDYASRDGAEKDKGNESKK</sequence>
<evidence type="ECO:0000313" key="3">
    <source>
        <dbReference type="Proteomes" id="UP001358586"/>
    </source>
</evidence>
<feature type="region of interest" description="Disordered" evidence="1">
    <location>
        <begin position="138"/>
        <end position="195"/>
    </location>
</feature>
<organism evidence="2 3">
    <name type="scientific">Gossypium arboreum</name>
    <name type="common">Tree cotton</name>
    <name type="synonym">Gossypium nanking</name>
    <dbReference type="NCBI Taxonomy" id="29729"/>
    <lineage>
        <taxon>Eukaryota</taxon>
        <taxon>Viridiplantae</taxon>
        <taxon>Streptophyta</taxon>
        <taxon>Embryophyta</taxon>
        <taxon>Tracheophyta</taxon>
        <taxon>Spermatophyta</taxon>
        <taxon>Magnoliopsida</taxon>
        <taxon>eudicotyledons</taxon>
        <taxon>Gunneridae</taxon>
        <taxon>Pentapetalae</taxon>
        <taxon>rosids</taxon>
        <taxon>malvids</taxon>
        <taxon>Malvales</taxon>
        <taxon>Malvaceae</taxon>
        <taxon>Malvoideae</taxon>
        <taxon>Gossypium</taxon>
    </lineage>
</organism>
<evidence type="ECO:0000256" key="1">
    <source>
        <dbReference type="SAM" id="MobiDB-lite"/>
    </source>
</evidence>
<dbReference type="EMBL" id="JARKNE010000006">
    <property type="protein sequence ID" value="KAK5824573.1"/>
    <property type="molecule type" value="Genomic_DNA"/>
</dbReference>
<dbReference type="Proteomes" id="UP001358586">
    <property type="component" value="Chromosome 6"/>
</dbReference>
<comment type="caution">
    <text evidence="2">The sequence shown here is derived from an EMBL/GenBank/DDBJ whole genome shotgun (WGS) entry which is preliminary data.</text>
</comment>
<evidence type="ECO:0000313" key="2">
    <source>
        <dbReference type="EMBL" id="KAK5824573.1"/>
    </source>
</evidence>
<keyword evidence="3" id="KW-1185">Reference proteome</keyword>
<protein>
    <submittedName>
        <fullName evidence="2">Uncharacterized protein</fullName>
    </submittedName>
</protein>
<reference evidence="2 3" key="1">
    <citation type="submission" date="2023-03" db="EMBL/GenBank/DDBJ databases">
        <title>WGS of Gossypium arboreum.</title>
        <authorList>
            <person name="Yu D."/>
        </authorList>
    </citation>
    <scope>NUCLEOTIDE SEQUENCE [LARGE SCALE GENOMIC DNA]</scope>
    <source>
        <tissue evidence="2">Leaf</tissue>
    </source>
</reference>
<name>A0ABR0PJH5_GOSAR</name>
<accession>A0ABR0PJH5</accession>
<feature type="compositionally biased region" description="Basic and acidic residues" evidence="1">
    <location>
        <begin position="164"/>
        <end position="175"/>
    </location>
</feature>
<feature type="compositionally biased region" description="Polar residues" evidence="1">
    <location>
        <begin position="186"/>
        <end position="195"/>
    </location>
</feature>
<proteinExistence type="predicted"/>
<gene>
    <name evidence="2" type="ORF">PVK06_019353</name>
</gene>